<dbReference type="Pfam" id="PF01408">
    <property type="entry name" value="GFO_IDH_MocA"/>
    <property type="match status" value="1"/>
</dbReference>
<gene>
    <name evidence="4" type="primary">ycjS_2</name>
    <name evidence="4" type="ORF">Pan189_18750</name>
</gene>
<proteinExistence type="predicted"/>
<dbReference type="Proteomes" id="UP000317318">
    <property type="component" value="Chromosome"/>
</dbReference>
<dbReference type="RefSeq" id="WP_145363603.1">
    <property type="nucleotide sequence ID" value="NZ_CP036268.1"/>
</dbReference>
<dbReference type="OrthoDB" id="9788246at2"/>
<dbReference type="Pfam" id="PF19051">
    <property type="entry name" value="GFO_IDH_MocA_C2"/>
    <property type="match status" value="1"/>
</dbReference>
<feature type="domain" description="Gfo/Idh/MocA-like oxidoreductase N-terminal" evidence="2">
    <location>
        <begin position="45"/>
        <end position="169"/>
    </location>
</feature>
<name>A0A517R0R5_9PLAN</name>
<evidence type="ECO:0000259" key="3">
    <source>
        <dbReference type="Pfam" id="PF19051"/>
    </source>
</evidence>
<dbReference type="PANTHER" id="PTHR43818:SF5">
    <property type="entry name" value="OXIDOREDUCTASE FAMILY PROTEIN"/>
    <property type="match status" value="1"/>
</dbReference>
<dbReference type="InterPro" id="IPR043906">
    <property type="entry name" value="Gfo/Idh/MocA_OxRdtase_bact_C"/>
</dbReference>
<dbReference type="GO" id="GO:0000166">
    <property type="term" value="F:nucleotide binding"/>
    <property type="evidence" value="ECO:0007669"/>
    <property type="project" value="InterPro"/>
</dbReference>
<dbReference type="InterPro" id="IPR050463">
    <property type="entry name" value="Gfo/Idh/MocA_oxidrdct_glycsds"/>
</dbReference>
<dbReference type="Gene3D" id="3.30.360.10">
    <property type="entry name" value="Dihydrodipicolinate Reductase, domain 2"/>
    <property type="match status" value="1"/>
</dbReference>
<evidence type="ECO:0000256" key="1">
    <source>
        <dbReference type="SAM" id="SignalP"/>
    </source>
</evidence>
<dbReference type="InterPro" id="IPR000683">
    <property type="entry name" value="Gfo/Idh/MocA-like_OxRdtase_N"/>
</dbReference>
<reference evidence="4 5" key="1">
    <citation type="submission" date="2019-02" db="EMBL/GenBank/DDBJ databases">
        <title>Deep-cultivation of Planctomycetes and their phenomic and genomic characterization uncovers novel biology.</title>
        <authorList>
            <person name="Wiegand S."/>
            <person name="Jogler M."/>
            <person name="Boedeker C."/>
            <person name="Pinto D."/>
            <person name="Vollmers J."/>
            <person name="Rivas-Marin E."/>
            <person name="Kohn T."/>
            <person name="Peeters S.H."/>
            <person name="Heuer A."/>
            <person name="Rast P."/>
            <person name="Oberbeckmann S."/>
            <person name="Bunk B."/>
            <person name="Jeske O."/>
            <person name="Meyerdierks A."/>
            <person name="Storesund J.E."/>
            <person name="Kallscheuer N."/>
            <person name="Luecker S."/>
            <person name="Lage O.M."/>
            <person name="Pohl T."/>
            <person name="Merkel B.J."/>
            <person name="Hornburger P."/>
            <person name="Mueller R.-W."/>
            <person name="Bruemmer F."/>
            <person name="Labrenz M."/>
            <person name="Spormann A.M."/>
            <person name="Op den Camp H."/>
            <person name="Overmann J."/>
            <person name="Amann R."/>
            <person name="Jetten M.S.M."/>
            <person name="Mascher T."/>
            <person name="Medema M.H."/>
            <person name="Devos D.P."/>
            <person name="Kaster A.-K."/>
            <person name="Ovreas L."/>
            <person name="Rohde M."/>
            <person name="Galperin M.Y."/>
            <person name="Jogler C."/>
        </authorList>
    </citation>
    <scope>NUCLEOTIDE SEQUENCE [LARGE SCALE GENOMIC DNA]</scope>
    <source>
        <strain evidence="4 5">Pan189</strain>
    </source>
</reference>
<dbReference type="EC" id="1.-.-.-" evidence="4"/>
<sequence precursor="true">MSNPTNTDRRKFLGQSVAAAAAASLAPFTFPTALAKAKQDVNSTLRVAVLGLRSRGKTHLNGFINRNNCEVVAVVDPDEGVGQKKGVEEVYKRTGKRPKYYNECRAAADAQDIDIFSVATPNHWHALQAIWGIQSGKDVYVEKPVSHNVEEGRRIVDAARKYDQVCQFGAQCRTMKGTREMVQYVLNGGIGEVKLARGLCYKRRKSIGPAGSYGVPQGVNYSEWLGPAPMLSDVPRKQFHYDWHWQWPYGNGDLGNQGIHQMDVARWGLGVENIGDSVVAYGGRLGYEDAGTTANTEVSIHTFPNGKKLVFETRGLETDAYKQAKIGVIFYGSEGYAVQHSYGRSSVFDKDWNKVKSFGGGSTNDHFDNFVEGVRNRDRTVLNGEILDGHLSSALCHLGNISYRLGEESSESEIRGALDGNDEAVETFDRTVSHLKKNGVDLGKTPLALGPKLMIDPSKEKFVGVRSEEANPMLTREYREPFVVPSAESV</sequence>
<keyword evidence="5" id="KW-1185">Reference proteome</keyword>
<evidence type="ECO:0000259" key="2">
    <source>
        <dbReference type="Pfam" id="PF01408"/>
    </source>
</evidence>
<dbReference type="KEGG" id="svp:Pan189_18750"/>
<keyword evidence="4" id="KW-0560">Oxidoreductase</keyword>
<dbReference type="SUPFAM" id="SSF51735">
    <property type="entry name" value="NAD(P)-binding Rossmann-fold domains"/>
    <property type="match status" value="1"/>
</dbReference>
<keyword evidence="1" id="KW-0732">Signal</keyword>
<organism evidence="4 5">
    <name type="scientific">Stratiformator vulcanicus</name>
    <dbReference type="NCBI Taxonomy" id="2527980"/>
    <lineage>
        <taxon>Bacteria</taxon>
        <taxon>Pseudomonadati</taxon>
        <taxon>Planctomycetota</taxon>
        <taxon>Planctomycetia</taxon>
        <taxon>Planctomycetales</taxon>
        <taxon>Planctomycetaceae</taxon>
        <taxon>Stratiformator</taxon>
    </lineage>
</organism>
<feature type="chain" id="PRO_5021821330" evidence="1">
    <location>
        <begin position="36"/>
        <end position="490"/>
    </location>
</feature>
<dbReference type="GO" id="GO:0016491">
    <property type="term" value="F:oxidoreductase activity"/>
    <property type="evidence" value="ECO:0007669"/>
    <property type="project" value="UniProtKB-KW"/>
</dbReference>
<dbReference type="PROSITE" id="PS51318">
    <property type="entry name" value="TAT"/>
    <property type="match status" value="1"/>
</dbReference>
<feature type="domain" description="Gfo/Idh/MocA-like oxidoreductase bacterial type C-terminal" evidence="3">
    <location>
        <begin position="214"/>
        <end position="409"/>
    </location>
</feature>
<dbReference type="InterPro" id="IPR006311">
    <property type="entry name" value="TAT_signal"/>
</dbReference>
<protein>
    <submittedName>
        <fullName evidence="4">Putative oxidoreductase YcjS</fullName>
        <ecNumber evidence="4">1.-.-.-</ecNumber>
    </submittedName>
</protein>
<accession>A0A517R0R5</accession>
<dbReference type="EMBL" id="CP036268">
    <property type="protein sequence ID" value="QDT37495.1"/>
    <property type="molecule type" value="Genomic_DNA"/>
</dbReference>
<dbReference type="SUPFAM" id="SSF55347">
    <property type="entry name" value="Glyceraldehyde-3-phosphate dehydrogenase-like, C-terminal domain"/>
    <property type="match status" value="1"/>
</dbReference>
<dbReference type="InterPro" id="IPR036291">
    <property type="entry name" value="NAD(P)-bd_dom_sf"/>
</dbReference>
<dbReference type="Gene3D" id="3.40.50.720">
    <property type="entry name" value="NAD(P)-binding Rossmann-like Domain"/>
    <property type="match status" value="1"/>
</dbReference>
<feature type="signal peptide" evidence="1">
    <location>
        <begin position="1"/>
        <end position="35"/>
    </location>
</feature>
<evidence type="ECO:0000313" key="4">
    <source>
        <dbReference type="EMBL" id="QDT37495.1"/>
    </source>
</evidence>
<evidence type="ECO:0000313" key="5">
    <source>
        <dbReference type="Proteomes" id="UP000317318"/>
    </source>
</evidence>
<dbReference type="PANTHER" id="PTHR43818">
    <property type="entry name" value="BCDNA.GH03377"/>
    <property type="match status" value="1"/>
</dbReference>
<dbReference type="AlphaFoldDB" id="A0A517R0R5"/>